<dbReference type="Proteomes" id="UP000184474">
    <property type="component" value="Unassembled WGS sequence"/>
</dbReference>
<dbReference type="STRING" id="156994.SAMN04488028_10559"/>
<organism evidence="2 3">
    <name type="scientific">Reichenbachiella agariperforans</name>
    <dbReference type="NCBI Taxonomy" id="156994"/>
    <lineage>
        <taxon>Bacteria</taxon>
        <taxon>Pseudomonadati</taxon>
        <taxon>Bacteroidota</taxon>
        <taxon>Cytophagia</taxon>
        <taxon>Cytophagales</taxon>
        <taxon>Reichenbachiellaceae</taxon>
        <taxon>Reichenbachiella</taxon>
    </lineage>
</organism>
<gene>
    <name evidence="2" type="ORF">SAMN04488028_10559</name>
</gene>
<dbReference type="RefSeq" id="WP_073123094.1">
    <property type="nucleotide sequence ID" value="NZ_FRAA01000005.1"/>
</dbReference>
<feature type="signal peptide" evidence="1">
    <location>
        <begin position="1"/>
        <end position="20"/>
    </location>
</feature>
<evidence type="ECO:0008006" key="4">
    <source>
        <dbReference type="Google" id="ProtNLM"/>
    </source>
</evidence>
<accession>A0A1M6SL99</accession>
<dbReference type="AlphaFoldDB" id="A0A1M6SL99"/>
<evidence type="ECO:0000313" key="3">
    <source>
        <dbReference type="Proteomes" id="UP000184474"/>
    </source>
</evidence>
<proteinExistence type="predicted"/>
<keyword evidence="3" id="KW-1185">Reference proteome</keyword>
<keyword evidence="1" id="KW-0732">Signal</keyword>
<evidence type="ECO:0000256" key="1">
    <source>
        <dbReference type="SAM" id="SignalP"/>
    </source>
</evidence>
<name>A0A1M6SL99_REIAG</name>
<reference evidence="3" key="1">
    <citation type="submission" date="2016-11" db="EMBL/GenBank/DDBJ databases">
        <authorList>
            <person name="Varghese N."/>
            <person name="Submissions S."/>
        </authorList>
    </citation>
    <scope>NUCLEOTIDE SEQUENCE [LARGE SCALE GENOMIC DNA]</scope>
    <source>
        <strain evidence="3">DSM 26134</strain>
    </source>
</reference>
<evidence type="ECO:0000313" key="2">
    <source>
        <dbReference type="EMBL" id="SHK45426.1"/>
    </source>
</evidence>
<sequence length="358" mass="41581">MRYKLIIWFCVISWSAVAQEYEYTEQDIYRSPVRAVLNMFSMTVSTGYNATTYKHSLSGYYLIQTQTGQYITENTGEALPLEFETYENWLNDPQIGIPVNLEDTFDVPYPGISNPVNNPLLVNSDRIFNADSLGLGFKRTSWAVPLNLRVRFNYKGFRVGGGVSFLYQKINSLKPTVEGLGVRNYEPNIGSVFQFKYFGMVGYKFYDFWDYSFAGEVEFGKEKYLGDKFNTALMNQSVYFNLGISIEKNLSEYFRVVVKPSYNFQSYQMAMPSMGSIKHNTPSFNINFGISITIPEIPRTPMKSDHVQLKHVIVDPETGRYTEVRGQPIWKVQNPKVGQNHRKLWRYKWRNKRKINPY</sequence>
<feature type="chain" id="PRO_5013155721" description="Outer membrane protein beta-barrel domain-containing protein" evidence="1">
    <location>
        <begin position="21"/>
        <end position="358"/>
    </location>
</feature>
<protein>
    <recommendedName>
        <fullName evidence="4">Outer membrane protein beta-barrel domain-containing protein</fullName>
    </recommendedName>
</protein>
<dbReference type="EMBL" id="FRAA01000005">
    <property type="protein sequence ID" value="SHK45426.1"/>
    <property type="molecule type" value="Genomic_DNA"/>
</dbReference>